<keyword evidence="9" id="KW-0472">Membrane</keyword>
<dbReference type="Gene3D" id="3.30.450.20">
    <property type="entry name" value="PAS domain"/>
    <property type="match status" value="1"/>
</dbReference>
<dbReference type="Pfam" id="PF02518">
    <property type="entry name" value="HATPase_c"/>
    <property type="match status" value="1"/>
</dbReference>
<keyword evidence="7" id="KW-0067">ATP-binding</keyword>
<dbReference type="RefSeq" id="WP_090769850.1">
    <property type="nucleotide sequence ID" value="NZ_FMZH01000006.1"/>
</dbReference>
<proteinExistence type="predicted"/>
<dbReference type="InterPro" id="IPR050351">
    <property type="entry name" value="BphY/WalK/GraS-like"/>
</dbReference>
<dbReference type="InterPro" id="IPR004358">
    <property type="entry name" value="Sig_transdc_His_kin-like_C"/>
</dbReference>
<name>A0A1G6VKX1_9SPHI</name>
<keyword evidence="5" id="KW-0547">Nucleotide-binding</keyword>
<dbReference type="PANTHER" id="PTHR42878:SF7">
    <property type="entry name" value="SENSOR HISTIDINE KINASE GLRK"/>
    <property type="match status" value="1"/>
</dbReference>
<dbReference type="GO" id="GO:0030295">
    <property type="term" value="F:protein kinase activator activity"/>
    <property type="evidence" value="ECO:0007669"/>
    <property type="project" value="TreeGrafter"/>
</dbReference>
<dbReference type="GO" id="GO:0016020">
    <property type="term" value="C:membrane"/>
    <property type="evidence" value="ECO:0007669"/>
    <property type="project" value="UniProtKB-SubCell"/>
</dbReference>
<feature type="transmembrane region" description="Helical" evidence="9">
    <location>
        <begin position="10"/>
        <end position="28"/>
    </location>
</feature>
<dbReference type="STRING" id="390242.SAMN04488024_106176"/>
<evidence type="ECO:0000256" key="1">
    <source>
        <dbReference type="ARBA" id="ARBA00000085"/>
    </source>
</evidence>
<keyword evidence="4" id="KW-0808">Transferase</keyword>
<evidence type="ECO:0000313" key="11">
    <source>
        <dbReference type="EMBL" id="SDD54208.1"/>
    </source>
</evidence>
<dbReference type="Pfam" id="PF13188">
    <property type="entry name" value="PAS_8"/>
    <property type="match status" value="1"/>
</dbReference>
<dbReference type="InterPro" id="IPR003594">
    <property type="entry name" value="HATPase_dom"/>
</dbReference>
<keyword evidence="9" id="KW-1133">Transmembrane helix</keyword>
<comment type="subcellular location">
    <subcellularLocation>
        <location evidence="2">Membrane</location>
    </subcellularLocation>
</comment>
<dbReference type="PROSITE" id="PS50109">
    <property type="entry name" value="HIS_KIN"/>
    <property type="match status" value="1"/>
</dbReference>
<dbReference type="InterPro" id="IPR005467">
    <property type="entry name" value="His_kinase_dom"/>
</dbReference>
<evidence type="ECO:0000313" key="12">
    <source>
        <dbReference type="Proteomes" id="UP000199455"/>
    </source>
</evidence>
<keyword evidence="8" id="KW-0902">Two-component regulatory system</keyword>
<gene>
    <name evidence="11" type="ORF">SAMN04488024_106176</name>
</gene>
<evidence type="ECO:0000256" key="9">
    <source>
        <dbReference type="SAM" id="Phobius"/>
    </source>
</evidence>
<dbReference type="Gene3D" id="3.30.565.10">
    <property type="entry name" value="Histidine kinase-like ATPase, C-terminal domain"/>
    <property type="match status" value="1"/>
</dbReference>
<dbReference type="Gene3D" id="1.10.287.130">
    <property type="match status" value="1"/>
</dbReference>
<dbReference type="InterPro" id="IPR000014">
    <property type="entry name" value="PAS"/>
</dbReference>
<evidence type="ECO:0000256" key="2">
    <source>
        <dbReference type="ARBA" id="ARBA00004370"/>
    </source>
</evidence>
<evidence type="ECO:0000259" key="10">
    <source>
        <dbReference type="PROSITE" id="PS50109"/>
    </source>
</evidence>
<dbReference type="GO" id="GO:0005524">
    <property type="term" value="F:ATP binding"/>
    <property type="evidence" value="ECO:0007669"/>
    <property type="project" value="UniProtKB-KW"/>
</dbReference>
<dbReference type="GO" id="GO:0007234">
    <property type="term" value="P:osmosensory signaling via phosphorelay pathway"/>
    <property type="evidence" value="ECO:0007669"/>
    <property type="project" value="TreeGrafter"/>
</dbReference>
<evidence type="ECO:0000256" key="4">
    <source>
        <dbReference type="ARBA" id="ARBA00022679"/>
    </source>
</evidence>
<dbReference type="SUPFAM" id="SSF55874">
    <property type="entry name" value="ATPase domain of HSP90 chaperone/DNA topoisomerase II/histidine kinase"/>
    <property type="match status" value="1"/>
</dbReference>
<dbReference type="PRINTS" id="PR00344">
    <property type="entry name" value="BCTRLSENSOR"/>
</dbReference>
<dbReference type="InterPro" id="IPR036890">
    <property type="entry name" value="HATPase_C_sf"/>
</dbReference>
<evidence type="ECO:0000256" key="8">
    <source>
        <dbReference type="ARBA" id="ARBA00023012"/>
    </source>
</evidence>
<evidence type="ECO:0000256" key="3">
    <source>
        <dbReference type="ARBA" id="ARBA00012438"/>
    </source>
</evidence>
<keyword evidence="9" id="KW-0812">Transmembrane</keyword>
<comment type="catalytic activity">
    <reaction evidence="1">
        <text>ATP + protein L-histidine = ADP + protein N-phospho-L-histidine.</text>
        <dbReference type="EC" id="2.7.13.3"/>
    </reaction>
</comment>
<protein>
    <recommendedName>
        <fullName evidence="3">histidine kinase</fullName>
        <ecNumber evidence="3">2.7.13.3</ecNumber>
    </recommendedName>
</protein>
<keyword evidence="6" id="KW-0418">Kinase</keyword>
<dbReference type="Proteomes" id="UP000199455">
    <property type="component" value="Unassembled WGS sequence"/>
</dbReference>
<feature type="transmembrane region" description="Helical" evidence="9">
    <location>
        <begin position="34"/>
        <end position="55"/>
    </location>
</feature>
<dbReference type="AlphaFoldDB" id="A0A1G6VKX1"/>
<evidence type="ECO:0000256" key="7">
    <source>
        <dbReference type="ARBA" id="ARBA00022840"/>
    </source>
</evidence>
<dbReference type="PANTHER" id="PTHR42878">
    <property type="entry name" value="TWO-COMPONENT HISTIDINE KINASE"/>
    <property type="match status" value="1"/>
</dbReference>
<dbReference type="GO" id="GO:0004673">
    <property type="term" value="F:protein histidine kinase activity"/>
    <property type="evidence" value="ECO:0007669"/>
    <property type="project" value="UniProtKB-EC"/>
</dbReference>
<dbReference type="EC" id="2.7.13.3" evidence="3"/>
<reference evidence="12" key="1">
    <citation type="submission" date="2016-10" db="EMBL/GenBank/DDBJ databases">
        <authorList>
            <person name="Varghese N."/>
            <person name="Submissions S."/>
        </authorList>
    </citation>
    <scope>NUCLEOTIDE SEQUENCE [LARGE SCALE GENOMIC DNA]</scope>
    <source>
        <strain evidence="12">DSM 18609</strain>
    </source>
</reference>
<sequence length="452" mass="51970">MFYKRFTFRLIFRLLVINLLGYLLYYLISNTQLWFTIAGTALLLLGAIISLYYYINEIRSDIKRFILAVKTRDHTLNFKNKATRGSFPELYESFGEILQVHKQIRLEQEAMFQLIKTILEQVPVGVIVINNTETDEESEEIAFFNQAASNLLGIPAYKYWHRLKQHLPAFASEIEQIVQGGKRFLELKIQDKLIQLSTEVIPLNLYGKNYTIISFQNIKDEIEQKETEAWNRLIGVISHEILNSITPISSLSDTINSMVSDKENLDVSEMDDLKTALQTIKRRSAGLLDFVKDYRLIAELPTPNLESHTIGEILKHIKVLMQPFARVKNVILDVEQTSSKITVQLDLKLIEQVLINLITNSIYSVEEKENPHISVSYRLEHTKLYIDVSDNGKGIEAADLEKIFVPFYTTRKNGSGIGLTISRNIMKMHRGSIEVVSEPNKLTTFSLVFNYI</sequence>
<feature type="domain" description="Histidine kinase" evidence="10">
    <location>
        <begin position="236"/>
        <end position="452"/>
    </location>
</feature>
<evidence type="ECO:0000256" key="6">
    <source>
        <dbReference type="ARBA" id="ARBA00022777"/>
    </source>
</evidence>
<organism evidence="11 12">
    <name type="scientific">Pedobacter soli</name>
    <dbReference type="NCBI Taxonomy" id="390242"/>
    <lineage>
        <taxon>Bacteria</taxon>
        <taxon>Pseudomonadati</taxon>
        <taxon>Bacteroidota</taxon>
        <taxon>Sphingobacteriia</taxon>
        <taxon>Sphingobacteriales</taxon>
        <taxon>Sphingobacteriaceae</taxon>
        <taxon>Pedobacter</taxon>
    </lineage>
</organism>
<dbReference type="GO" id="GO:0000156">
    <property type="term" value="F:phosphorelay response regulator activity"/>
    <property type="evidence" value="ECO:0007669"/>
    <property type="project" value="TreeGrafter"/>
</dbReference>
<evidence type="ECO:0000256" key="5">
    <source>
        <dbReference type="ARBA" id="ARBA00022741"/>
    </source>
</evidence>
<dbReference type="SMART" id="SM00387">
    <property type="entry name" value="HATPase_c"/>
    <property type="match status" value="1"/>
</dbReference>
<accession>A0A1G6VKX1</accession>
<keyword evidence="12" id="KW-1185">Reference proteome</keyword>
<dbReference type="EMBL" id="FMZH01000006">
    <property type="protein sequence ID" value="SDD54208.1"/>
    <property type="molecule type" value="Genomic_DNA"/>
</dbReference>